<organism evidence="5">
    <name type="scientific">Ixodes ricinus</name>
    <name type="common">Common tick</name>
    <name type="synonym">Acarus ricinus</name>
    <dbReference type="NCBI Taxonomy" id="34613"/>
    <lineage>
        <taxon>Eukaryota</taxon>
        <taxon>Metazoa</taxon>
        <taxon>Ecdysozoa</taxon>
        <taxon>Arthropoda</taxon>
        <taxon>Chelicerata</taxon>
        <taxon>Arachnida</taxon>
        <taxon>Acari</taxon>
        <taxon>Parasitiformes</taxon>
        <taxon>Ixodida</taxon>
        <taxon>Ixodoidea</taxon>
        <taxon>Ixodidae</taxon>
        <taxon>Ixodinae</taxon>
        <taxon>Ixodes</taxon>
    </lineage>
</organism>
<dbReference type="EMBL" id="GEFM01005635">
    <property type="protein sequence ID" value="JAP70161.1"/>
    <property type="molecule type" value="mRNA"/>
</dbReference>
<reference evidence="5" key="1">
    <citation type="submission" date="2016-02" db="EMBL/GenBank/DDBJ databases">
        <title>RNAseq analyses of the midgut from blood- or serum-fed Ixodes ricinus ticks.</title>
        <authorList>
            <person name="Perner J."/>
            <person name="Provaznik J."/>
            <person name="Schrenkova J."/>
            <person name="Urbanova V."/>
            <person name="Ribeiro J.M."/>
            <person name="Kopacek P."/>
        </authorList>
    </citation>
    <scope>NUCLEOTIDE SEQUENCE</scope>
    <source>
        <tissue evidence="5">Gut</tissue>
    </source>
</reference>
<name>A0A131XX58_IXORI</name>
<evidence type="ECO:0000256" key="2">
    <source>
        <dbReference type="ARBA" id="ARBA00030244"/>
    </source>
</evidence>
<feature type="compositionally biased region" description="Basic and acidic residues" evidence="3">
    <location>
        <begin position="32"/>
        <end position="44"/>
    </location>
</feature>
<evidence type="ECO:0000259" key="4">
    <source>
        <dbReference type="PROSITE" id="PS51279"/>
    </source>
</evidence>
<evidence type="ECO:0000256" key="3">
    <source>
        <dbReference type="SAM" id="MobiDB-lite"/>
    </source>
</evidence>
<feature type="region of interest" description="Disordered" evidence="3">
    <location>
        <begin position="1"/>
        <end position="61"/>
    </location>
</feature>
<proteinExistence type="evidence at transcript level"/>
<evidence type="ECO:0000313" key="5">
    <source>
        <dbReference type="EMBL" id="JAP70161.1"/>
    </source>
</evidence>
<protein>
    <recommendedName>
        <fullName evidence="1">Craniofacial development protein 1</fullName>
    </recommendedName>
    <alternativeName>
        <fullName evidence="2">Bucentaur</fullName>
    </alternativeName>
</protein>
<evidence type="ECO:0000256" key="1">
    <source>
        <dbReference type="ARBA" id="ARBA00019033"/>
    </source>
</evidence>
<feature type="compositionally biased region" description="Basic residues" evidence="3">
    <location>
        <begin position="49"/>
        <end position="61"/>
    </location>
</feature>
<dbReference type="PROSITE" id="PS51279">
    <property type="entry name" value="BCNT_C"/>
    <property type="match status" value="1"/>
</dbReference>
<dbReference type="AlphaFoldDB" id="A0A131XX58"/>
<dbReference type="PANTHER" id="PTHR48407:SF1">
    <property type="entry name" value="CRANIOFACIAL DEVELOPMENT PROTEIN 1"/>
    <property type="match status" value="1"/>
</dbReference>
<sequence>MSTFDLTRPAESSESEDDDDYVPSGEESEGDLADRENDAERDAEAATSKKGKTGKVAGKRRGCTKLDAGACEAGPPEDRAAEDLSELTRAEKEKAELLWADFLKDVEPLPKKRPPAAVAQSCPTTSKLEPVTVEKKVKITKVMNFAGETVLVDTEVDAKDARVSGSGAEAPLPGTKRPAGVQNVLSRILNKKQKLSVLDKSKLDWESYKKEKGIEEEIQTHNRGKDGYLEKQAFLQRADLRQFEIEKNLRAKTRVNRLV</sequence>
<dbReference type="PANTHER" id="PTHR48407">
    <property type="entry name" value="CRANIOFACIAL DEVELOPMENT PROTEIN 1"/>
    <property type="match status" value="1"/>
</dbReference>
<dbReference type="InterPro" id="IPR011421">
    <property type="entry name" value="BCNT-C"/>
</dbReference>
<dbReference type="GO" id="GO:0000812">
    <property type="term" value="C:Swr1 complex"/>
    <property type="evidence" value="ECO:0007669"/>
    <property type="project" value="TreeGrafter"/>
</dbReference>
<feature type="compositionally biased region" description="Acidic residues" evidence="3">
    <location>
        <begin position="13"/>
        <end position="31"/>
    </location>
</feature>
<accession>A0A131XX58</accession>
<feature type="domain" description="BCNT-C" evidence="4">
    <location>
        <begin position="175"/>
        <end position="256"/>
    </location>
</feature>
<dbReference type="Pfam" id="PF07572">
    <property type="entry name" value="BCNT"/>
    <property type="match status" value="1"/>
</dbReference>
<dbReference type="InterPro" id="IPR027124">
    <property type="entry name" value="Swc5/CFDP1/2"/>
</dbReference>